<feature type="binding site" evidence="8">
    <location>
        <begin position="130"/>
        <end position="131"/>
    </location>
    <ligand>
        <name>substrate</name>
    </ligand>
</feature>
<feature type="binding site" evidence="8">
    <location>
        <position position="194"/>
    </location>
    <ligand>
        <name>Mg(2+)</name>
        <dbReference type="ChEBI" id="CHEBI:18420"/>
    </ligand>
</feature>
<dbReference type="SFLD" id="SFLDG01133">
    <property type="entry name" value="C1.5.4:_Enolase-phosphatase_Li"/>
    <property type="match status" value="1"/>
</dbReference>
<evidence type="ECO:0000256" key="8">
    <source>
        <dbReference type="HAMAP-Rule" id="MF_03117"/>
    </source>
</evidence>
<comment type="subunit">
    <text evidence="8">Monomer.</text>
</comment>
<keyword evidence="3 8" id="KW-0479">Metal-binding</keyword>
<evidence type="ECO:0000256" key="3">
    <source>
        <dbReference type="ARBA" id="ARBA00022723"/>
    </source>
</evidence>
<keyword evidence="7 8" id="KW-0539">Nucleus</keyword>
<comment type="subcellular location">
    <subcellularLocation>
        <location evidence="8">Cytoplasm</location>
    </subcellularLocation>
    <subcellularLocation>
        <location evidence="8">Nucleus</location>
    </subcellularLocation>
</comment>
<dbReference type="Proteomes" id="UP000319257">
    <property type="component" value="Unassembled WGS sequence"/>
</dbReference>
<dbReference type="InterPro" id="IPR023214">
    <property type="entry name" value="HAD_sf"/>
</dbReference>
<comment type="function">
    <text evidence="8">Bifunctional enzyme that catalyzes the enolization of 2,3-diketo-5-methylthiopentyl-1-phosphate (DK-MTP-1-P) into the intermediate 2-hydroxy-3-keto-5-methylthiopentenyl-1-phosphate (HK-MTPenyl-1-P), which is then dephosphorylated to form the acireductone 1,2-dihydroxy-3-keto-5-methylthiopentene (DHK-MTPene).</text>
</comment>
<evidence type="ECO:0000256" key="5">
    <source>
        <dbReference type="ARBA" id="ARBA00022842"/>
    </source>
</evidence>
<evidence type="ECO:0000256" key="7">
    <source>
        <dbReference type="ARBA" id="ARBA00023242"/>
    </source>
</evidence>
<dbReference type="InterPro" id="IPR036291">
    <property type="entry name" value="NAD(P)-bd_dom_sf"/>
</dbReference>
<dbReference type="InterPro" id="IPR036412">
    <property type="entry name" value="HAD-like_sf"/>
</dbReference>
<dbReference type="OrthoDB" id="272500at2759"/>
<dbReference type="EC" id="3.1.3.77" evidence="8"/>
<dbReference type="Gene3D" id="1.10.720.60">
    <property type="match status" value="1"/>
</dbReference>
<dbReference type="InParanoid" id="A0A507B0Z5"/>
<keyword evidence="6 8" id="KW-0486">Methionine biosynthesis</keyword>
<feature type="binding site" evidence="8">
    <location>
        <position position="167"/>
    </location>
    <ligand>
        <name>substrate</name>
    </ligand>
</feature>
<dbReference type="GO" id="GO:0005737">
    <property type="term" value="C:cytoplasm"/>
    <property type="evidence" value="ECO:0007669"/>
    <property type="project" value="UniProtKB-SubCell"/>
</dbReference>
<keyword evidence="1 8" id="KW-0963">Cytoplasm</keyword>
<comment type="caution">
    <text evidence="9">The sequence shown here is derived from an EMBL/GenBank/DDBJ whole genome shotgun (WGS) entry which is preliminary data.</text>
</comment>
<dbReference type="AlphaFoldDB" id="A0A507B0Z5"/>
<protein>
    <recommendedName>
        <fullName evidence="8">Enolase-phosphatase E1</fullName>
        <ecNumber evidence="8">3.1.3.77</ecNumber>
    </recommendedName>
    <alternativeName>
        <fullName evidence="8">2,3-diketo-5-methylthio-1-phosphopentane phosphatase</fullName>
    </alternativeName>
</protein>
<dbReference type="NCBIfam" id="TIGR01691">
    <property type="entry name" value="enolase-ppase"/>
    <property type="match status" value="1"/>
</dbReference>
<dbReference type="STRING" id="1093900.A0A507B0Z5"/>
<dbReference type="HAMAP" id="MF_03117">
    <property type="entry name" value="Salvage_MtnC_euk"/>
    <property type="match status" value="1"/>
</dbReference>
<dbReference type="GO" id="GO:0019509">
    <property type="term" value="P:L-methionine salvage from methylthioadenosine"/>
    <property type="evidence" value="ECO:0007669"/>
    <property type="project" value="UniProtKB-UniRule"/>
</dbReference>
<sequence length="576" mass="61250">MAASSALSTIKVVMLDIEGTVCPISFVKDVLFPYALDALPGTLESKWDSPEFAPYRDAFPAEYASSPSAFADHVRDLASRDVKVAYLKSLQGYLWETGYRNGEIKAPLFPDVAPQLASWAAAGIPVMIYSSGSVPAQKLLFAHTDGRPADLTPLITDYFDTVNAGPKTQAASYAAIAARYPAHPREGGWLFLSDNVAEVEAAARAGMQSFVVQRPGNAPLPEGVEARHTVTMSSASFDRSTTGTEVARVFKDHIKGKRVLITGASPNSLGEATALAIARSQPALLILASRTRSKLDAVASRLVADGLLPSASVRTVELDLCSQASVRAAAAAVAGLTPRLDVLINNAGINTQHRRLSPEGVEATFATNHVGPFLLTTLLLPLLRAAAADAAAVAPGETRIVNVSSDGHRLVPMRFSDYNLEGKAALPDELPRSKALPDWFTKGGKGYSGVLAYNMSKTAAVLLTVGLKQRLRAQGIQSFAANPGTIRTPLMRDIQPELRDSIETLHAGEWKSPDQGCAPFLVAAFDPSLSGSDEVYVQQDCQLRRPSAHAADVDKAERLWVLSEALTGAGQGASRL</sequence>
<dbReference type="Pfam" id="PF00702">
    <property type="entry name" value="Hydrolase"/>
    <property type="match status" value="1"/>
</dbReference>
<dbReference type="PANTHER" id="PTHR20371:SF1">
    <property type="entry name" value="ENOLASE-PHOSPHATASE E1"/>
    <property type="match status" value="1"/>
</dbReference>
<dbReference type="InterPro" id="IPR002347">
    <property type="entry name" value="SDR_fam"/>
</dbReference>
<dbReference type="UniPathway" id="UPA00904">
    <property type="reaction ID" value="UER00876"/>
</dbReference>
<dbReference type="Gene3D" id="3.40.50.720">
    <property type="entry name" value="NAD(P)-binding Rossmann-like Domain"/>
    <property type="match status" value="1"/>
</dbReference>
<keyword evidence="10" id="KW-1185">Reference proteome</keyword>
<dbReference type="SUPFAM" id="SSF51735">
    <property type="entry name" value="NAD(P)-binding Rossmann-fold domains"/>
    <property type="match status" value="1"/>
</dbReference>
<dbReference type="SUPFAM" id="SSF56784">
    <property type="entry name" value="HAD-like"/>
    <property type="match status" value="1"/>
</dbReference>
<dbReference type="EMBL" id="SKBQ01000053">
    <property type="protein sequence ID" value="TPX10801.1"/>
    <property type="molecule type" value="Genomic_DNA"/>
</dbReference>
<comment type="pathway">
    <text evidence="8">Amino-acid biosynthesis; L-methionine biosynthesis via salvage pathway; L-methionine from S-methyl-5-thio-alpha-D-ribose 1-phosphate: step 4/6.</text>
</comment>
<evidence type="ECO:0000313" key="10">
    <source>
        <dbReference type="Proteomes" id="UP000319257"/>
    </source>
</evidence>
<keyword evidence="4 8" id="KW-0378">Hydrolase</keyword>
<dbReference type="GO" id="GO:0043874">
    <property type="term" value="F:acireductone synthase activity"/>
    <property type="evidence" value="ECO:0007669"/>
    <property type="project" value="UniProtKB-EC"/>
</dbReference>
<proteinExistence type="inferred from homology"/>
<reference evidence="9 10" key="1">
    <citation type="submission" date="2019-06" db="EMBL/GenBank/DDBJ databases">
        <title>Draft genome sequence of the filamentous fungus Phialemoniopsis curvata isolated from diesel fuel.</title>
        <authorList>
            <person name="Varaljay V.A."/>
            <person name="Lyon W.J."/>
            <person name="Crouch A.L."/>
            <person name="Drake C.E."/>
            <person name="Hollomon J.M."/>
            <person name="Nadeau L.J."/>
            <person name="Nunn H.S."/>
            <person name="Stevenson B.S."/>
            <person name="Bojanowski C.L."/>
            <person name="Crookes-Goodson W.J."/>
        </authorList>
    </citation>
    <scope>NUCLEOTIDE SEQUENCE [LARGE SCALE GENOMIC DNA]</scope>
    <source>
        <strain evidence="9 10">D216</strain>
    </source>
</reference>
<dbReference type="InterPro" id="IPR027511">
    <property type="entry name" value="ENOPH1_eukaryotes"/>
</dbReference>
<dbReference type="GO" id="GO:0000287">
    <property type="term" value="F:magnesium ion binding"/>
    <property type="evidence" value="ECO:0007669"/>
    <property type="project" value="UniProtKB-UniRule"/>
</dbReference>
<dbReference type="PRINTS" id="PR00081">
    <property type="entry name" value="GDHRDH"/>
</dbReference>
<evidence type="ECO:0000256" key="2">
    <source>
        <dbReference type="ARBA" id="ARBA00022605"/>
    </source>
</evidence>
<organism evidence="9 10">
    <name type="scientific">Thyridium curvatum</name>
    <dbReference type="NCBI Taxonomy" id="1093900"/>
    <lineage>
        <taxon>Eukaryota</taxon>
        <taxon>Fungi</taxon>
        <taxon>Dikarya</taxon>
        <taxon>Ascomycota</taxon>
        <taxon>Pezizomycotina</taxon>
        <taxon>Sordariomycetes</taxon>
        <taxon>Sordariomycetidae</taxon>
        <taxon>Thyridiales</taxon>
        <taxon>Thyridiaceae</taxon>
        <taxon>Thyridium</taxon>
    </lineage>
</organism>
<dbReference type="Gene3D" id="3.40.50.1000">
    <property type="entry name" value="HAD superfamily/HAD-like"/>
    <property type="match status" value="1"/>
</dbReference>
<evidence type="ECO:0000313" key="9">
    <source>
        <dbReference type="EMBL" id="TPX10801.1"/>
    </source>
</evidence>
<dbReference type="GO" id="GO:0005634">
    <property type="term" value="C:nucleus"/>
    <property type="evidence" value="ECO:0007669"/>
    <property type="project" value="UniProtKB-SubCell"/>
</dbReference>
<feature type="binding site" evidence="8">
    <location>
        <position position="16"/>
    </location>
    <ligand>
        <name>Mg(2+)</name>
        <dbReference type="ChEBI" id="CHEBI:18420"/>
    </ligand>
</feature>
<dbReference type="Pfam" id="PF00106">
    <property type="entry name" value="adh_short"/>
    <property type="match status" value="1"/>
</dbReference>
<dbReference type="SFLD" id="SFLDS00003">
    <property type="entry name" value="Haloacid_Dehalogenase"/>
    <property type="match status" value="1"/>
</dbReference>
<feature type="binding site" evidence="8">
    <location>
        <position position="18"/>
    </location>
    <ligand>
        <name>Mg(2+)</name>
        <dbReference type="ChEBI" id="CHEBI:18420"/>
    </ligand>
</feature>
<comment type="cofactor">
    <cofactor evidence="8">
        <name>Mg(2+)</name>
        <dbReference type="ChEBI" id="CHEBI:18420"/>
    </cofactor>
    <text evidence="8">Binds 1 Mg(2+) ion per subunit.</text>
</comment>
<evidence type="ECO:0000256" key="1">
    <source>
        <dbReference type="ARBA" id="ARBA00022490"/>
    </source>
</evidence>
<dbReference type="PRINTS" id="PR00080">
    <property type="entry name" value="SDRFAMILY"/>
</dbReference>
<comment type="similarity">
    <text evidence="8">Belongs to the HAD-like hydrolase superfamily. MasA/MtnC family.</text>
</comment>
<dbReference type="FunFam" id="1.10.720.60:FF:000007">
    <property type="entry name" value="Enolase-phosphatase E1"/>
    <property type="match status" value="1"/>
</dbReference>
<name>A0A507B0Z5_9PEZI</name>
<dbReference type="InterPro" id="IPR023943">
    <property type="entry name" value="Enolase-ppase_E1"/>
</dbReference>
<dbReference type="PANTHER" id="PTHR20371">
    <property type="entry name" value="ENOLASE-PHOSPHATASE E1"/>
    <property type="match status" value="1"/>
</dbReference>
<evidence type="ECO:0000256" key="4">
    <source>
        <dbReference type="ARBA" id="ARBA00022801"/>
    </source>
</evidence>
<accession>A0A507B0Z5</accession>
<evidence type="ECO:0000256" key="6">
    <source>
        <dbReference type="ARBA" id="ARBA00023167"/>
    </source>
</evidence>
<gene>
    <name evidence="8" type="primary">UTR4</name>
    <name evidence="9" type="ORF">E0L32_008190</name>
</gene>
<comment type="pathway">
    <text evidence="8">Amino-acid biosynthesis; L-methionine biosynthesis via salvage pathway; L-methionine from S-methyl-5-thio-alpha-D-ribose 1-phosphate: step 3/6.</text>
</comment>
<keyword evidence="5 8" id="KW-0460">Magnesium</keyword>
<dbReference type="SFLD" id="SFLDG01129">
    <property type="entry name" value="C1.5:_HAD__Beta-PGM__Phosphata"/>
    <property type="match status" value="1"/>
</dbReference>
<comment type="catalytic activity">
    <reaction evidence="8">
        <text>5-methylsulfanyl-2,3-dioxopentyl phosphate + H2O = 1,2-dihydroxy-5-(methylsulfanyl)pent-1-en-3-one + phosphate</text>
        <dbReference type="Rhea" id="RHEA:21700"/>
        <dbReference type="ChEBI" id="CHEBI:15377"/>
        <dbReference type="ChEBI" id="CHEBI:43474"/>
        <dbReference type="ChEBI" id="CHEBI:49252"/>
        <dbReference type="ChEBI" id="CHEBI:58828"/>
        <dbReference type="EC" id="3.1.3.77"/>
    </reaction>
</comment>
<keyword evidence="2 8" id="KW-0028">Amino-acid biosynthesis</keyword>